<dbReference type="EMBL" id="SNWD01000005">
    <property type="protein sequence ID" value="TDN82903.1"/>
    <property type="molecule type" value="Genomic_DNA"/>
</dbReference>
<evidence type="ECO:0000313" key="2">
    <source>
        <dbReference type="EMBL" id="TDN82903.1"/>
    </source>
</evidence>
<gene>
    <name evidence="2" type="ORF">EV664_105100</name>
</gene>
<name>A0A4R6FMZ1_9SPHN</name>
<keyword evidence="1" id="KW-1133">Transmembrane helix</keyword>
<evidence type="ECO:0000313" key="3">
    <source>
        <dbReference type="Proteomes" id="UP000295493"/>
    </source>
</evidence>
<proteinExistence type="predicted"/>
<keyword evidence="1" id="KW-0472">Membrane</keyword>
<dbReference type="RefSeq" id="WP_133495447.1">
    <property type="nucleotide sequence ID" value="NZ_BMLU01000005.1"/>
</dbReference>
<accession>A0A4R6FMZ1</accession>
<evidence type="ECO:0000256" key="1">
    <source>
        <dbReference type="SAM" id="Phobius"/>
    </source>
</evidence>
<organism evidence="2 3">
    <name type="scientific">Stakelama pacifica</name>
    <dbReference type="NCBI Taxonomy" id="517720"/>
    <lineage>
        <taxon>Bacteria</taxon>
        <taxon>Pseudomonadati</taxon>
        <taxon>Pseudomonadota</taxon>
        <taxon>Alphaproteobacteria</taxon>
        <taxon>Sphingomonadales</taxon>
        <taxon>Sphingomonadaceae</taxon>
        <taxon>Stakelama</taxon>
    </lineage>
</organism>
<dbReference type="AlphaFoldDB" id="A0A4R6FMZ1"/>
<reference evidence="2 3" key="1">
    <citation type="submission" date="2019-03" db="EMBL/GenBank/DDBJ databases">
        <title>Genomic Encyclopedia of Type Strains, Phase IV (KMG-IV): sequencing the most valuable type-strain genomes for metagenomic binning, comparative biology and taxonomic classification.</title>
        <authorList>
            <person name="Goeker M."/>
        </authorList>
    </citation>
    <scope>NUCLEOTIDE SEQUENCE [LARGE SCALE GENOMIC DNA]</scope>
    <source>
        <strain evidence="2 3">DSM 25059</strain>
    </source>
</reference>
<feature type="transmembrane region" description="Helical" evidence="1">
    <location>
        <begin position="21"/>
        <end position="42"/>
    </location>
</feature>
<keyword evidence="3" id="KW-1185">Reference proteome</keyword>
<keyword evidence="1" id="KW-0812">Transmembrane</keyword>
<dbReference type="Proteomes" id="UP000295493">
    <property type="component" value="Unassembled WGS sequence"/>
</dbReference>
<comment type="caution">
    <text evidence="2">The sequence shown here is derived from an EMBL/GenBank/DDBJ whole genome shotgun (WGS) entry which is preliminary data.</text>
</comment>
<sequence>MRPHSRSFCATSARRPVRGPAAGVVRLAVLLMVMLAFTWQAFVTRSHVHVETMPAAVTRAAVKAELLNHYADWPVLEKAEPSCAICQDAAATDHHLPGSPVTFEATSAAVYTIYAVAAQIARVGHIAPGWNSRAPPQG</sequence>
<protein>
    <submittedName>
        <fullName evidence="2">Uncharacterized protein</fullName>
    </submittedName>
</protein>